<accession>A0A9Q3P989</accession>
<dbReference type="EMBL" id="AVOT02059394">
    <property type="protein sequence ID" value="MBW0553069.1"/>
    <property type="molecule type" value="Genomic_DNA"/>
</dbReference>
<dbReference type="AlphaFoldDB" id="A0A9Q3P989"/>
<gene>
    <name evidence="2" type="ORF">O181_092784</name>
</gene>
<evidence type="ECO:0000313" key="2">
    <source>
        <dbReference type="EMBL" id="MBW0553069.1"/>
    </source>
</evidence>
<evidence type="ECO:0000313" key="3">
    <source>
        <dbReference type="Proteomes" id="UP000765509"/>
    </source>
</evidence>
<feature type="region of interest" description="Disordered" evidence="1">
    <location>
        <begin position="1"/>
        <end position="57"/>
    </location>
</feature>
<evidence type="ECO:0000256" key="1">
    <source>
        <dbReference type="SAM" id="MobiDB-lite"/>
    </source>
</evidence>
<sequence>MKFQGETRTQGQKQDLISPKAERVRPNDPETVGLGERSTKEPEVVVNHSRISSPLNRKISPTQIEHNTVSPESNLNIDALLSQMSQFAEKTQK</sequence>
<proteinExistence type="predicted"/>
<protein>
    <submittedName>
        <fullName evidence="2">Uncharacterized protein</fullName>
    </submittedName>
</protein>
<feature type="compositionally biased region" description="Polar residues" evidence="1">
    <location>
        <begin position="1"/>
        <end position="15"/>
    </location>
</feature>
<keyword evidence="3" id="KW-1185">Reference proteome</keyword>
<organism evidence="2 3">
    <name type="scientific">Austropuccinia psidii MF-1</name>
    <dbReference type="NCBI Taxonomy" id="1389203"/>
    <lineage>
        <taxon>Eukaryota</taxon>
        <taxon>Fungi</taxon>
        <taxon>Dikarya</taxon>
        <taxon>Basidiomycota</taxon>
        <taxon>Pucciniomycotina</taxon>
        <taxon>Pucciniomycetes</taxon>
        <taxon>Pucciniales</taxon>
        <taxon>Sphaerophragmiaceae</taxon>
        <taxon>Austropuccinia</taxon>
    </lineage>
</organism>
<reference evidence="2" key="1">
    <citation type="submission" date="2021-03" db="EMBL/GenBank/DDBJ databases">
        <title>Draft genome sequence of rust myrtle Austropuccinia psidii MF-1, a brazilian biotype.</title>
        <authorList>
            <person name="Quecine M.C."/>
            <person name="Pachon D.M.R."/>
            <person name="Bonatelli M.L."/>
            <person name="Correr F.H."/>
            <person name="Franceschini L.M."/>
            <person name="Leite T.F."/>
            <person name="Margarido G.R.A."/>
            <person name="Almeida C.A."/>
            <person name="Ferrarezi J.A."/>
            <person name="Labate C.A."/>
        </authorList>
    </citation>
    <scope>NUCLEOTIDE SEQUENCE</scope>
    <source>
        <strain evidence="2">MF-1</strain>
    </source>
</reference>
<name>A0A9Q3P989_9BASI</name>
<comment type="caution">
    <text evidence="2">The sequence shown here is derived from an EMBL/GenBank/DDBJ whole genome shotgun (WGS) entry which is preliminary data.</text>
</comment>
<dbReference type="Proteomes" id="UP000765509">
    <property type="component" value="Unassembled WGS sequence"/>
</dbReference>